<dbReference type="Gene3D" id="1.10.530.10">
    <property type="match status" value="1"/>
</dbReference>
<name>A0ABW2QP74_9BURK</name>
<accession>A0ABW2QP74</accession>
<dbReference type="PANTHER" id="PTHR37423:SF2">
    <property type="entry name" value="MEMBRANE-BOUND LYTIC MUREIN TRANSGLYCOSYLASE C"/>
    <property type="match status" value="1"/>
</dbReference>
<dbReference type="InterPro" id="IPR000189">
    <property type="entry name" value="Transglyc_AS"/>
</dbReference>
<evidence type="ECO:0000256" key="2">
    <source>
        <dbReference type="SAM" id="SignalP"/>
    </source>
</evidence>
<dbReference type="SUPFAM" id="SSF53955">
    <property type="entry name" value="Lysozyme-like"/>
    <property type="match status" value="1"/>
</dbReference>
<evidence type="ECO:0000259" key="3">
    <source>
        <dbReference type="Pfam" id="PF01464"/>
    </source>
</evidence>
<comment type="similarity">
    <text evidence="1">Belongs to the transglycosylase Slt family.</text>
</comment>
<feature type="domain" description="Transglycosylase SLT" evidence="3">
    <location>
        <begin position="188"/>
        <end position="286"/>
    </location>
</feature>
<dbReference type="PANTHER" id="PTHR37423">
    <property type="entry name" value="SOLUBLE LYTIC MUREIN TRANSGLYCOSYLASE-RELATED"/>
    <property type="match status" value="1"/>
</dbReference>
<protein>
    <submittedName>
        <fullName evidence="4">Lytic transglycosylase domain-containing protein</fullName>
    </submittedName>
</protein>
<sequence>MSVRWSVRLKWRAAWALVCALGLSGGVAASVRPGMPADPPPDWTEDAPVLSRLLEQAYAAQVAGWLSEAADRYCQAARLGQLDAQYRLGRMLADSPDATQRAQGHASLALAAQRGHEQATRVLLELQAAATASGTPLPMGDPPGCQLTGEALALALPAAAEPAEVVPHEVVERYVLALPGDKRRHAQLIQHLAPRFAVDPRFALAIARAESNFDAEAVSPKNAQGLMQLIPDTAERFGVRNIRDPEQNVRGGLAYLKWLLARFDGDVALTSAAYNAGERAVERHGGVPPYQETQAYVKRILRFYRSELHHAPGRTR</sequence>
<evidence type="ECO:0000256" key="1">
    <source>
        <dbReference type="ARBA" id="ARBA00007734"/>
    </source>
</evidence>
<dbReference type="EMBL" id="JBHTCA010000026">
    <property type="protein sequence ID" value="MFC7411199.1"/>
    <property type="molecule type" value="Genomic_DNA"/>
</dbReference>
<reference evidence="5" key="1">
    <citation type="journal article" date="2019" name="Int. J. Syst. Evol. Microbiol.">
        <title>The Global Catalogue of Microorganisms (GCM) 10K type strain sequencing project: providing services to taxonomists for standard genome sequencing and annotation.</title>
        <authorList>
            <consortium name="The Broad Institute Genomics Platform"/>
            <consortium name="The Broad Institute Genome Sequencing Center for Infectious Disease"/>
            <person name="Wu L."/>
            <person name="Ma J."/>
        </authorList>
    </citation>
    <scope>NUCLEOTIDE SEQUENCE [LARGE SCALE GENOMIC DNA]</scope>
    <source>
        <strain evidence="5">CGMCC 1.12371</strain>
    </source>
</reference>
<feature type="chain" id="PRO_5045536096" evidence="2">
    <location>
        <begin position="30"/>
        <end position="316"/>
    </location>
</feature>
<proteinExistence type="inferred from homology"/>
<gene>
    <name evidence="4" type="ORF">ACFQPB_20240</name>
</gene>
<dbReference type="InterPro" id="IPR023346">
    <property type="entry name" value="Lysozyme-like_dom_sf"/>
</dbReference>
<dbReference type="PROSITE" id="PS00922">
    <property type="entry name" value="TRANSGLYCOSYLASE"/>
    <property type="match status" value="1"/>
</dbReference>
<keyword evidence="5" id="KW-1185">Reference proteome</keyword>
<dbReference type="InterPro" id="IPR008258">
    <property type="entry name" value="Transglycosylase_SLT_dom_1"/>
</dbReference>
<comment type="caution">
    <text evidence="4">The sequence shown here is derived from an EMBL/GenBank/DDBJ whole genome shotgun (WGS) entry which is preliminary data.</text>
</comment>
<evidence type="ECO:0000313" key="4">
    <source>
        <dbReference type="EMBL" id="MFC7411199.1"/>
    </source>
</evidence>
<dbReference type="RefSeq" id="WP_382227239.1">
    <property type="nucleotide sequence ID" value="NZ_JBHTCA010000026.1"/>
</dbReference>
<feature type="signal peptide" evidence="2">
    <location>
        <begin position="1"/>
        <end position="29"/>
    </location>
</feature>
<dbReference type="Proteomes" id="UP001596501">
    <property type="component" value="Unassembled WGS sequence"/>
</dbReference>
<dbReference type="CDD" id="cd00254">
    <property type="entry name" value="LT-like"/>
    <property type="match status" value="1"/>
</dbReference>
<organism evidence="4 5">
    <name type="scientific">Hydrogenophaga atypica</name>
    <dbReference type="NCBI Taxonomy" id="249409"/>
    <lineage>
        <taxon>Bacteria</taxon>
        <taxon>Pseudomonadati</taxon>
        <taxon>Pseudomonadota</taxon>
        <taxon>Betaproteobacteria</taxon>
        <taxon>Burkholderiales</taxon>
        <taxon>Comamonadaceae</taxon>
        <taxon>Hydrogenophaga</taxon>
    </lineage>
</organism>
<dbReference type="Pfam" id="PF01464">
    <property type="entry name" value="SLT"/>
    <property type="match status" value="1"/>
</dbReference>
<evidence type="ECO:0000313" key="5">
    <source>
        <dbReference type="Proteomes" id="UP001596501"/>
    </source>
</evidence>
<keyword evidence="2" id="KW-0732">Signal</keyword>